<feature type="compositionally biased region" description="Basic and acidic residues" evidence="7">
    <location>
        <begin position="122"/>
        <end position="134"/>
    </location>
</feature>
<dbReference type="PROSITE" id="PS01167">
    <property type="entry name" value="RIBOSOMAL_L17"/>
    <property type="match status" value="1"/>
</dbReference>
<evidence type="ECO:0000256" key="6">
    <source>
        <dbReference type="RuleBase" id="RU000661"/>
    </source>
</evidence>
<gene>
    <name evidence="8" type="ORF">A3D09_00410</name>
</gene>
<name>A0A1F5EWK5_9BACT</name>
<evidence type="ECO:0000256" key="4">
    <source>
        <dbReference type="ARBA" id="ARBA00035494"/>
    </source>
</evidence>
<dbReference type="NCBIfam" id="TIGR00059">
    <property type="entry name" value="L17"/>
    <property type="match status" value="1"/>
</dbReference>
<evidence type="ECO:0000256" key="3">
    <source>
        <dbReference type="ARBA" id="ARBA00023274"/>
    </source>
</evidence>
<proteinExistence type="inferred from homology"/>
<dbReference type="Gene3D" id="3.90.1030.10">
    <property type="entry name" value="Ribosomal protein L17"/>
    <property type="match status" value="1"/>
</dbReference>
<comment type="caution">
    <text evidence="8">The sequence shown here is derived from an EMBL/GenBank/DDBJ whole genome shotgun (WGS) entry which is preliminary data.</text>
</comment>
<feature type="region of interest" description="Disordered" evidence="7">
    <location>
        <begin position="122"/>
        <end position="143"/>
    </location>
</feature>
<organism evidence="8 9">
    <name type="scientific">Candidatus Collierbacteria bacterium RIFCSPHIGHO2_02_FULL_49_10</name>
    <dbReference type="NCBI Taxonomy" id="1817723"/>
    <lineage>
        <taxon>Bacteria</taxon>
        <taxon>Candidatus Collieribacteriota</taxon>
    </lineage>
</organism>
<dbReference type="PANTHER" id="PTHR14413:SF16">
    <property type="entry name" value="LARGE RIBOSOMAL SUBUNIT PROTEIN BL17M"/>
    <property type="match status" value="1"/>
</dbReference>
<evidence type="ECO:0000313" key="8">
    <source>
        <dbReference type="EMBL" id="OGD71793.1"/>
    </source>
</evidence>
<dbReference type="PANTHER" id="PTHR14413">
    <property type="entry name" value="RIBOSOMAL PROTEIN L17"/>
    <property type="match status" value="1"/>
</dbReference>
<dbReference type="GO" id="GO:0006412">
    <property type="term" value="P:translation"/>
    <property type="evidence" value="ECO:0007669"/>
    <property type="project" value="InterPro"/>
</dbReference>
<dbReference type="GO" id="GO:0003735">
    <property type="term" value="F:structural constituent of ribosome"/>
    <property type="evidence" value="ECO:0007669"/>
    <property type="project" value="InterPro"/>
</dbReference>
<dbReference type="Pfam" id="PF01196">
    <property type="entry name" value="Ribosomal_L17"/>
    <property type="match status" value="1"/>
</dbReference>
<comment type="similarity">
    <text evidence="1 5">Belongs to the bacterial ribosomal protein bL17 family.</text>
</comment>
<evidence type="ECO:0000256" key="7">
    <source>
        <dbReference type="SAM" id="MobiDB-lite"/>
    </source>
</evidence>
<dbReference type="InterPro" id="IPR047859">
    <property type="entry name" value="Ribosomal_bL17_CS"/>
</dbReference>
<dbReference type="GO" id="GO:0022625">
    <property type="term" value="C:cytosolic large ribosomal subunit"/>
    <property type="evidence" value="ECO:0007669"/>
    <property type="project" value="TreeGrafter"/>
</dbReference>
<reference evidence="8 9" key="1">
    <citation type="journal article" date="2016" name="Nat. Commun.">
        <title>Thousands of microbial genomes shed light on interconnected biogeochemical processes in an aquifer system.</title>
        <authorList>
            <person name="Anantharaman K."/>
            <person name="Brown C.T."/>
            <person name="Hug L.A."/>
            <person name="Sharon I."/>
            <person name="Castelle C.J."/>
            <person name="Probst A.J."/>
            <person name="Thomas B.C."/>
            <person name="Singh A."/>
            <person name="Wilkins M.J."/>
            <person name="Karaoz U."/>
            <person name="Brodie E.L."/>
            <person name="Williams K.H."/>
            <person name="Hubbard S.S."/>
            <person name="Banfield J.F."/>
        </authorList>
    </citation>
    <scope>NUCLEOTIDE SEQUENCE [LARGE SCALE GENOMIC DNA]</scope>
</reference>
<protein>
    <recommendedName>
        <fullName evidence="4 6">50S ribosomal protein L17</fullName>
    </recommendedName>
</protein>
<dbReference type="InterPro" id="IPR036373">
    <property type="entry name" value="Ribosomal_bL17_sf"/>
</dbReference>
<dbReference type="InterPro" id="IPR000456">
    <property type="entry name" value="Ribosomal_bL17"/>
</dbReference>
<evidence type="ECO:0000256" key="5">
    <source>
        <dbReference type="RuleBase" id="RU000660"/>
    </source>
</evidence>
<dbReference type="EMBL" id="MFAH01000016">
    <property type="protein sequence ID" value="OGD71793.1"/>
    <property type="molecule type" value="Genomic_DNA"/>
</dbReference>
<dbReference type="AlphaFoldDB" id="A0A1F5EWK5"/>
<dbReference type="SUPFAM" id="SSF64263">
    <property type="entry name" value="Prokaryotic ribosomal protein L17"/>
    <property type="match status" value="1"/>
</dbReference>
<evidence type="ECO:0000256" key="2">
    <source>
        <dbReference type="ARBA" id="ARBA00022980"/>
    </source>
</evidence>
<evidence type="ECO:0000256" key="1">
    <source>
        <dbReference type="ARBA" id="ARBA00008777"/>
    </source>
</evidence>
<keyword evidence="3 5" id="KW-0687">Ribonucleoprotein</keyword>
<sequence>MKLSRNYNQRKALVRTQLNALISNGQITTTQSKAKLIKPIVDRLITKAKVGSVHARRQLAAYLASIPSANRLVDVIVPLFADKKSGFTSLTKIKIRKGDGTVVSNLRLLADLPKPVKEEAVKKAKGIKKEEPRAAAKKVKTKK</sequence>
<evidence type="ECO:0000313" key="9">
    <source>
        <dbReference type="Proteomes" id="UP000177390"/>
    </source>
</evidence>
<dbReference type="Proteomes" id="UP000177390">
    <property type="component" value="Unassembled WGS sequence"/>
</dbReference>
<accession>A0A1F5EWK5</accession>
<keyword evidence="2 5" id="KW-0689">Ribosomal protein</keyword>